<dbReference type="EMBL" id="JAXCGZ010000490">
    <property type="protein sequence ID" value="KAK7085909.1"/>
    <property type="molecule type" value="Genomic_DNA"/>
</dbReference>
<name>A0AAN8XWM0_HALRR</name>
<dbReference type="Pfam" id="PF07841">
    <property type="entry name" value="DM4_12"/>
    <property type="match status" value="1"/>
</dbReference>
<sequence>MVISSAHERNHKHFISSNNEILQALTWASLNPYQLSHQYQTTPAEDRLVYTDHRPKREDHLALDSKLGSGDVNGLKIENSDVGVSHIGSGLSVPRHRRRRTIMWELIGDVITTLDMRFIFPLLEVHEKSVFRIEVVLFYDQGMPYFIFNNNGRAADDAILPMLWNLEDIISILGIDGKACLERAICEVASSPDLYVHGFVGEVVNIMLRHITKDSTYDDTQKPNFEEEVYNWSGHKNTTFSRGDYIKAGEYGRKYGDCWRAYSDCTVSLFDIATSSVYEE</sequence>
<dbReference type="InterPro" id="IPR006631">
    <property type="entry name" value="DM4_12"/>
</dbReference>
<comment type="caution">
    <text evidence="1">The sequence shown here is derived from an EMBL/GenBank/DDBJ whole genome shotgun (WGS) entry which is preliminary data.</text>
</comment>
<accession>A0AAN8XWM0</accession>
<organism evidence="1 2">
    <name type="scientific">Halocaridina rubra</name>
    <name type="common">Hawaiian red shrimp</name>
    <dbReference type="NCBI Taxonomy" id="373956"/>
    <lineage>
        <taxon>Eukaryota</taxon>
        <taxon>Metazoa</taxon>
        <taxon>Ecdysozoa</taxon>
        <taxon>Arthropoda</taxon>
        <taxon>Crustacea</taxon>
        <taxon>Multicrustacea</taxon>
        <taxon>Malacostraca</taxon>
        <taxon>Eumalacostraca</taxon>
        <taxon>Eucarida</taxon>
        <taxon>Decapoda</taxon>
        <taxon>Pleocyemata</taxon>
        <taxon>Caridea</taxon>
        <taxon>Atyoidea</taxon>
        <taxon>Atyidae</taxon>
        <taxon>Halocaridina</taxon>
    </lineage>
</organism>
<dbReference type="PANTHER" id="PTHR21398">
    <property type="entry name" value="AGAP007094-PA"/>
    <property type="match status" value="1"/>
</dbReference>
<protein>
    <submittedName>
        <fullName evidence="1">Uncharacterized protein</fullName>
    </submittedName>
</protein>
<keyword evidence="2" id="KW-1185">Reference proteome</keyword>
<dbReference type="Proteomes" id="UP001381693">
    <property type="component" value="Unassembled WGS sequence"/>
</dbReference>
<proteinExistence type="predicted"/>
<dbReference type="AlphaFoldDB" id="A0AAN8XWM0"/>
<dbReference type="SMART" id="SM00718">
    <property type="entry name" value="DM4_12"/>
    <property type="match status" value="1"/>
</dbReference>
<dbReference type="PANTHER" id="PTHR21398:SF6">
    <property type="entry name" value="AGAP007094-PA"/>
    <property type="match status" value="1"/>
</dbReference>
<evidence type="ECO:0000313" key="2">
    <source>
        <dbReference type="Proteomes" id="UP001381693"/>
    </source>
</evidence>
<gene>
    <name evidence="1" type="ORF">SK128_018154</name>
</gene>
<reference evidence="1 2" key="1">
    <citation type="submission" date="2023-11" db="EMBL/GenBank/DDBJ databases">
        <title>Halocaridina rubra genome assembly.</title>
        <authorList>
            <person name="Smith C."/>
        </authorList>
    </citation>
    <scope>NUCLEOTIDE SEQUENCE [LARGE SCALE GENOMIC DNA]</scope>
    <source>
        <strain evidence="1">EP-1</strain>
        <tissue evidence="1">Whole</tissue>
    </source>
</reference>
<evidence type="ECO:0000313" key="1">
    <source>
        <dbReference type="EMBL" id="KAK7085909.1"/>
    </source>
</evidence>